<dbReference type="GO" id="GO:0006396">
    <property type="term" value="P:RNA processing"/>
    <property type="evidence" value="ECO:0007669"/>
    <property type="project" value="InterPro"/>
</dbReference>
<accession>A0A1D8AUL3</accession>
<evidence type="ECO:0000259" key="3">
    <source>
        <dbReference type="SMART" id="SM00967"/>
    </source>
</evidence>
<dbReference type="GO" id="GO:0003723">
    <property type="term" value="F:RNA binding"/>
    <property type="evidence" value="ECO:0007669"/>
    <property type="project" value="InterPro"/>
</dbReference>
<dbReference type="Pfam" id="PF00588">
    <property type="entry name" value="SpoU_methylase"/>
    <property type="match status" value="1"/>
</dbReference>
<dbReference type="EC" id="2.1.1.185" evidence="4"/>
<dbReference type="InterPro" id="IPR004441">
    <property type="entry name" value="rRNA_MeTrfase_TrmH"/>
</dbReference>
<proteinExistence type="predicted"/>
<dbReference type="SMART" id="SM00967">
    <property type="entry name" value="SpoU_sub_bind"/>
    <property type="match status" value="1"/>
</dbReference>
<dbReference type="InterPro" id="IPR001537">
    <property type="entry name" value="SpoU_MeTrfase"/>
</dbReference>
<dbReference type="SUPFAM" id="SSF75217">
    <property type="entry name" value="alpha/beta knot"/>
    <property type="match status" value="1"/>
</dbReference>
<dbReference type="SUPFAM" id="SSF55315">
    <property type="entry name" value="L30e-like"/>
    <property type="match status" value="1"/>
</dbReference>
<evidence type="ECO:0000313" key="4">
    <source>
        <dbReference type="EMBL" id="AOS44565.1"/>
    </source>
</evidence>
<evidence type="ECO:0000313" key="5">
    <source>
        <dbReference type="Proteomes" id="UP000095228"/>
    </source>
</evidence>
<name>A0A1D8AUL3_9BACT</name>
<sequence>MKTPFVPKQKEINICGWQAVSTLFARHPAEVRRLFFDAPTGKRAGDLCRLLAQHKKVYRQVEPAELEKVAGTVHHGGIVAVIGERPLKKVTREVLADWARTKAPLLLLDRVSNANNVGAIVRTAAFFGVRAVIVPDHPAQALPGEAAHRVAEGGMEFVDFYRVPALPEFCAELKRTHFLLGTSLTGNQLSPAQVKERGLPRPPAIILGNEEKGIAPNVATQCDRLVKIPGADTVESLNVSAAAAVLCWEFVGAMATK</sequence>
<dbReference type="CDD" id="cd18095">
    <property type="entry name" value="SpoU-like_rRNA-MTase"/>
    <property type="match status" value="1"/>
</dbReference>
<dbReference type="RefSeq" id="WP_069961802.1">
    <property type="nucleotide sequence ID" value="NZ_CP016094.1"/>
</dbReference>
<dbReference type="EMBL" id="CP016094">
    <property type="protein sequence ID" value="AOS44565.1"/>
    <property type="molecule type" value="Genomic_DNA"/>
</dbReference>
<reference evidence="4 5" key="1">
    <citation type="submission" date="2016-06" db="EMBL/GenBank/DDBJ databases">
        <title>Three novel species with peptidoglycan cell walls form the new genus Lacunisphaera gen. nov. in the family Opitutaceae of the verrucomicrobial subdivision 4.</title>
        <authorList>
            <person name="Rast P."/>
            <person name="Gloeckner I."/>
            <person name="Jogler M."/>
            <person name="Boedeker C."/>
            <person name="Jeske O."/>
            <person name="Wiegand S."/>
            <person name="Reinhardt R."/>
            <person name="Schumann P."/>
            <person name="Rohde M."/>
            <person name="Spring S."/>
            <person name="Gloeckner F.O."/>
            <person name="Jogler C."/>
        </authorList>
    </citation>
    <scope>NUCLEOTIDE SEQUENCE [LARGE SCALE GENOMIC DNA]</scope>
    <source>
        <strain evidence="4 5">IG16b</strain>
    </source>
</reference>
<dbReference type="Gene3D" id="3.30.1330.30">
    <property type="match status" value="1"/>
</dbReference>
<gene>
    <name evidence="4" type="primary">rlmB_2</name>
    <name evidence="4" type="ORF">Verru16b_01628</name>
</gene>
<dbReference type="PANTHER" id="PTHR46429">
    <property type="entry name" value="23S RRNA (GUANOSINE-2'-O-)-METHYLTRANSFERASE RLMB"/>
    <property type="match status" value="1"/>
</dbReference>
<dbReference type="Proteomes" id="UP000095228">
    <property type="component" value="Chromosome"/>
</dbReference>
<dbReference type="STRING" id="1838286.Verru16b_01628"/>
<feature type="domain" description="RNA 2-O ribose methyltransferase substrate binding" evidence="3">
    <location>
        <begin position="13"/>
        <end position="88"/>
    </location>
</feature>
<keyword evidence="5" id="KW-1185">Reference proteome</keyword>
<dbReference type="PANTHER" id="PTHR46429:SF2">
    <property type="entry name" value="TRNA_RRNA METHYLTRANSFERASE"/>
    <property type="match status" value="1"/>
</dbReference>
<dbReference type="AlphaFoldDB" id="A0A1D8AUL3"/>
<keyword evidence="2 4" id="KW-0808">Transferase</keyword>
<dbReference type="InterPro" id="IPR029064">
    <property type="entry name" value="Ribosomal_eL30-like_sf"/>
</dbReference>
<dbReference type="GO" id="GO:0008173">
    <property type="term" value="F:RNA methyltransferase activity"/>
    <property type="evidence" value="ECO:0007669"/>
    <property type="project" value="InterPro"/>
</dbReference>
<evidence type="ECO:0000256" key="1">
    <source>
        <dbReference type="ARBA" id="ARBA00022603"/>
    </source>
</evidence>
<evidence type="ECO:0000256" key="2">
    <source>
        <dbReference type="ARBA" id="ARBA00022679"/>
    </source>
</evidence>
<keyword evidence="1 4" id="KW-0489">Methyltransferase</keyword>
<dbReference type="Gene3D" id="3.40.1280.10">
    <property type="match status" value="1"/>
</dbReference>
<dbReference type="GO" id="GO:0005829">
    <property type="term" value="C:cytosol"/>
    <property type="evidence" value="ECO:0007669"/>
    <property type="project" value="TreeGrafter"/>
</dbReference>
<dbReference type="InterPro" id="IPR013123">
    <property type="entry name" value="SpoU_subst-bd"/>
</dbReference>
<dbReference type="InterPro" id="IPR029026">
    <property type="entry name" value="tRNA_m1G_MTases_N"/>
</dbReference>
<dbReference type="OrthoDB" id="9794400at2"/>
<protein>
    <submittedName>
        <fullName evidence="4">23S rRNA (Guanosine-2'-O-)-methyltransferase RlmB</fullName>
        <ecNumber evidence="4">2.1.1.185</ecNumber>
    </submittedName>
</protein>
<dbReference type="Pfam" id="PF08032">
    <property type="entry name" value="SpoU_sub_bind"/>
    <property type="match status" value="1"/>
</dbReference>
<dbReference type="InterPro" id="IPR029028">
    <property type="entry name" value="Alpha/beta_knot_MTases"/>
</dbReference>
<organism evidence="4 5">
    <name type="scientific">Lacunisphaera limnophila</name>
    <dbReference type="NCBI Taxonomy" id="1838286"/>
    <lineage>
        <taxon>Bacteria</taxon>
        <taxon>Pseudomonadati</taxon>
        <taxon>Verrucomicrobiota</taxon>
        <taxon>Opitutia</taxon>
        <taxon>Opitutales</taxon>
        <taxon>Opitutaceae</taxon>
        <taxon>Lacunisphaera</taxon>
    </lineage>
</organism>
<dbReference type="GO" id="GO:0032259">
    <property type="term" value="P:methylation"/>
    <property type="evidence" value="ECO:0007669"/>
    <property type="project" value="UniProtKB-KW"/>
</dbReference>
<dbReference type="KEGG" id="obg:Verru16b_01628"/>